<proteinExistence type="predicted"/>
<dbReference type="Gene3D" id="3.30.930.10">
    <property type="entry name" value="Bira Bifunctional Protein, Domain 2"/>
    <property type="match status" value="1"/>
</dbReference>
<keyword evidence="9" id="KW-1185">Reference proteome</keyword>
<dbReference type="PANTHER" id="PTHR22594:SF48">
    <property type="entry name" value="ASPARAGINYL-TRNA SYNTHETASE-RELATED PROTEIN (N-TRUNCATION)"/>
    <property type="match status" value="1"/>
</dbReference>
<dbReference type="GO" id="GO:0006421">
    <property type="term" value="P:asparaginyl-tRNA aminoacylation"/>
    <property type="evidence" value="ECO:0007669"/>
    <property type="project" value="TreeGrafter"/>
</dbReference>
<dbReference type="PROSITE" id="PS50862">
    <property type="entry name" value="AA_TRNA_LIGASE_II"/>
    <property type="match status" value="1"/>
</dbReference>
<dbReference type="InterPro" id="IPR006195">
    <property type="entry name" value="aa-tRNA-synth_II"/>
</dbReference>
<dbReference type="Pfam" id="PF00152">
    <property type="entry name" value="tRNA-synt_2"/>
    <property type="match status" value="1"/>
</dbReference>
<dbReference type="GO" id="GO:0140096">
    <property type="term" value="F:catalytic activity, acting on a protein"/>
    <property type="evidence" value="ECO:0007669"/>
    <property type="project" value="UniProtKB-ARBA"/>
</dbReference>
<keyword evidence="3" id="KW-0547">Nucleotide-binding</keyword>
<evidence type="ECO:0000256" key="5">
    <source>
        <dbReference type="ARBA" id="ARBA00022917"/>
    </source>
</evidence>
<feature type="domain" description="Aminoacyl-transfer RNA synthetases class-II family profile" evidence="7">
    <location>
        <begin position="110"/>
        <end position="344"/>
    </location>
</feature>
<dbReference type="EMBL" id="CP025001">
    <property type="protein sequence ID" value="AUJ78695.1"/>
    <property type="molecule type" value="Genomic_DNA"/>
</dbReference>
<organism evidence="8 9">
    <name type="scientific">Bacillus siamensis</name>
    <dbReference type="NCBI Taxonomy" id="659243"/>
    <lineage>
        <taxon>Bacteria</taxon>
        <taxon>Bacillati</taxon>
        <taxon>Bacillota</taxon>
        <taxon>Bacilli</taxon>
        <taxon>Bacillales</taxon>
        <taxon>Bacillaceae</taxon>
        <taxon>Bacillus</taxon>
        <taxon>Bacillus amyloliquefaciens group</taxon>
    </lineage>
</organism>
<evidence type="ECO:0000256" key="1">
    <source>
        <dbReference type="ARBA" id="ARBA00022490"/>
    </source>
</evidence>
<accession>A0AAI8HR88</accession>
<gene>
    <name evidence="8" type="ORF">CWD84_18705</name>
</gene>
<dbReference type="RefSeq" id="WP_060963416.1">
    <property type="nucleotide sequence ID" value="NZ_CP025001.1"/>
</dbReference>
<keyword evidence="1" id="KW-0963">Cytoplasm</keyword>
<dbReference type="PANTHER" id="PTHR22594">
    <property type="entry name" value="ASPARTYL/LYSYL-TRNA SYNTHETASE"/>
    <property type="match status" value="1"/>
</dbReference>
<dbReference type="KEGG" id="bsia:CWD84_18705"/>
<evidence type="ECO:0000256" key="6">
    <source>
        <dbReference type="ARBA" id="ARBA00023146"/>
    </source>
</evidence>
<reference evidence="8 9" key="1">
    <citation type="submission" date="2017-11" db="EMBL/GenBank/DDBJ databases">
        <title>Genome sequence and genome mining of multiple bioactive secondary metabolites from a deep sea-derived Bacillus siamensis SCSIO 05746.</title>
        <authorList>
            <person name="Pan H.-Q."/>
            <person name="Ju J.-H."/>
        </authorList>
    </citation>
    <scope>NUCLEOTIDE SEQUENCE [LARGE SCALE GENOMIC DNA]</scope>
    <source>
        <strain evidence="8 9">SCSIO 05746</strain>
    </source>
</reference>
<dbReference type="InterPro" id="IPR004364">
    <property type="entry name" value="Aa-tRNA-synt_II"/>
</dbReference>
<evidence type="ECO:0000313" key="9">
    <source>
        <dbReference type="Proteomes" id="UP000234366"/>
    </source>
</evidence>
<dbReference type="AlphaFoldDB" id="A0AAI8HR88"/>
<keyword evidence="2" id="KW-0436">Ligase</keyword>
<evidence type="ECO:0000256" key="2">
    <source>
        <dbReference type="ARBA" id="ARBA00022598"/>
    </source>
</evidence>
<keyword evidence="4" id="KW-0067">ATP-binding</keyword>
<dbReference type="Proteomes" id="UP000234366">
    <property type="component" value="Chromosome"/>
</dbReference>
<evidence type="ECO:0000256" key="4">
    <source>
        <dbReference type="ARBA" id="ARBA00022840"/>
    </source>
</evidence>
<dbReference type="GO" id="GO:0005524">
    <property type="term" value="F:ATP binding"/>
    <property type="evidence" value="ECO:0007669"/>
    <property type="project" value="UniProtKB-KW"/>
</dbReference>
<evidence type="ECO:0000259" key="7">
    <source>
        <dbReference type="PROSITE" id="PS50862"/>
    </source>
</evidence>
<dbReference type="GO" id="GO:0016740">
    <property type="term" value="F:transferase activity"/>
    <property type="evidence" value="ECO:0007669"/>
    <property type="project" value="UniProtKB-ARBA"/>
</dbReference>
<dbReference type="SUPFAM" id="SSF55681">
    <property type="entry name" value="Class II aaRS and biotin synthetases"/>
    <property type="match status" value="1"/>
</dbReference>
<dbReference type="InterPro" id="IPR045864">
    <property type="entry name" value="aa-tRNA-synth_II/BPL/LPL"/>
</dbReference>
<evidence type="ECO:0000313" key="8">
    <source>
        <dbReference type="EMBL" id="AUJ78695.1"/>
    </source>
</evidence>
<protein>
    <recommendedName>
        <fullName evidence="7">Aminoacyl-transfer RNA synthetases class-II family profile domain-containing protein</fullName>
    </recommendedName>
</protein>
<keyword evidence="5" id="KW-0648">Protein biosynthesis</keyword>
<dbReference type="GO" id="GO:0004816">
    <property type="term" value="F:asparagine-tRNA ligase activity"/>
    <property type="evidence" value="ECO:0007669"/>
    <property type="project" value="TreeGrafter"/>
</dbReference>
<name>A0AAI8HR88_9BACI</name>
<evidence type="ECO:0000256" key="3">
    <source>
        <dbReference type="ARBA" id="ARBA00022741"/>
    </source>
</evidence>
<keyword evidence="6" id="KW-0030">Aminoacyl-tRNA synthetase</keyword>
<sequence length="347" mass="39602">MKVEIENLDTRKLAYNETYAWTSTLLKSLRNSMDLFKFDEIVPTPFSRRYEPGAKHSVIVLGDKTLPDIKENGDVDSSFNSKVEVAGEQYYYMSVSHVVEKQMATEYLPKVYCLAPCLRLLMEGEELSAKHIYSFFQFEIEWRTERMEDVFDLGEKILYEAGNKILSLIDNNDNLTLTPLAKRNTESLVKGSYPRITFEEALERVGRSKDSEGDLTSEEDALLSNQFDTPFWIYNYPAGVRDSIYHESPKGVFQTYDLMLPFGYGELTTGGIRPTSGEEIINQSKTLGNSYHPEYAQWKDKSQVQTAGFGIGLERLLKFISGAESILDFIQYHDAGPNTTITRPNQK</sequence>